<dbReference type="AlphaFoldDB" id="A0A7T8KCI1"/>
<keyword evidence="10" id="KW-0539">Nucleus</keyword>
<evidence type="ECO:0000256" key="8">
    <source>
        <dbReference type="ARBA" id="ARBA00023125"/>
    </source>
</evidence>
<name>A0A7T8KCI1_CALRO</name>
<feature type="non-terminal residue" evidence="14">
    <location>
        <position position="77"/>
    </location>
</feature>
<gene>
    <name evidence="14" type="ORF">FKW44_005814</name>
</gene>
<dbReference type="GO" id="GO:0005654">
    <property type="term" value="C:nucleoplasm"/>
    <property type="evidence" value="ECO:0007669"/>
    <property type="project" value="UniProtKB-SubCell"/>
</dbReference>
<evidence type="ECO:0000256" key="3">
    <source>
        <dbReference type="ARBA" id="ARBA00022723"/>
    </source>
</evidence>
<dbReference type="GO" id="GO:0008270">
    <property type="term" value="F:zinc ion binding"/>
    <property type="evidence" value="ECO:0007669"/>
    <property type="project" value="UniProtKB-KW"/>
</dbReference>
<evidence type="ECO:0000256" key="7">
    <source>
        <dbReference type="ARBA" id="ARBA00023054"/>
    </source>
</evidence>
<dbReference type="InterPro" id="IPR006612">
    <property type="entry name" value="THAP_Znf"/>
</dbReference>
<keyword evidence="6" id="KW-0805">Transcription regulation</keyword>
<evidence type="ECO:0000256" key="10">
    <source>
        <dbReference type="ARBA" id="ARBA00023242"/>
    </source>
</evidence>
<protein>
    <recommendedName>
        <fullName evidence="13">THAP-type domain-containing protein</fullName>
    </recommendedName>
</protein>
<dbReference type="Pfam" id="PF05485">
    <property type="entry name" value="THAP"/>
    <property type="match status" value="1"/>
</dbReference>
<evidence type="ECO:0000256" key="11">
    <source>
        <dbReference type="ARBA" id="ARBA00023306"/>
    </source>
</evidence>
<proteinExistence type="inferred from homology"/>
<keyword evidence="11" id="KW-0131">Cell cycle</keyword>
<dbReference type="PANTHER" id="PTHR46600">
    <property type="entry name" value="THAP DOMAIN-CONTAINING"/>
    <property type="match status" value="1"/>
</dbReference>
<keyword evidence="5" id="KW-0862">Zinc</keyword>
<evidence type="ECO:0000256" key="2">
    <source>
        <dbReference type="ARBA" id="ARBA00006177"/>
    </source>
</evidence>
<reference evidence="15" key="1">
    <citation type="submission" date="2021-01" db="EMBL/GenBank/DDBJ databases">
        <title>Caligus Genome Assembly.</title>
        <authorList>
            <person name="Gallardo-Escarate C."/>
        </authorList>
    </citation>
    <scope>NUCLEOTIDE SEQUENCE [LARGE SCALE GENOMIC DNA]</scope>
</reference>
<feature type="domain" description="THAP-type" evidence="13">
    <location>
        <begin position="1"/>
        <end position="50"/>
    </location>
</feature>
<dbReference type="PANTHER" id="PTHR46600:SF1">
    <property type="entry name" value="THAP DOMAIN-CONTAINING PROTEIN 1"/>
    <property type="match status" value="1"/>
</dbReference>
<dbReference type="SMART" id="SM00980">
    <property type="entry name" value="THAP"/>
    <property type="match status" value="1"/>
</dbReference>
<keyword evidence="7" id="KW-0175">Coiled coil</keyword>
<keyword evidence="4 12" id="KW-0863">Zinc-finger</keyword>
<evidence type="ECO:0000256" key="12">
    <source>
        <dbReference type="PROSITE-ProRule" id="PRU00309"/>
    </source>
</evidence>
<evidence type="ECO:0000256" key="6">
    <source>
        <dbReference type="ARBA" id="ARBA00023015"/>
    </source>
</evidence>
<sequence length="77" mass="9378">KWIRALRRKNWKPEDNVDYRICSEHFLPSDYKDIPGNRRYLKRGAIPSVFPTFPRYYQSAPKKERRELIRQINEPTA</sequence>
<evidence type="ECO:0000256" key="4">
    <source>
        <dbReference type="ARBA" id="ARBA00022771"/>
    </source>
</evidence>
<keyword evidence="3" id="KW-0479">Metal-binding</keyword>
<keyword evidence="15" id="KW-1185">Reference proteome</keyword>
<keyword evidence="9" id="KW-0804">Transcription</keyword>
<accession>A0A7T8KCI1</accession>
<dbReference type="EMBL" id="CP045893">
    <property type="protein sequence ID" value="QQP53354.1"/>
    <property type="molecule type" value="Genomic_DNA"/>
</dbReference>
<evidence type="ECO:0000259" key="13">
    <source>
        <dbReference type="PROSITE" id="PS50950"/>
    </source>
</evidence>
<dbReference type="OrthoDB" id="6356087at2759"/>
<evidence type="ECO:0000256" key="5">
    <source>
        <dbReference type="ARBA" id="ARBA00022833"/>
    </source>
</evidence>
<dbReference type="InterPro" id="IPR026516">
    <property type="entry name" value="THAP1/10"/>
</dbReference>
<dbReference type="SUPFAM" id="SSF57716">
    <property type="entry name" value="Glucocorticoid receptor-like (DNA-binding domain)"/>
    <property type="match status" value="1"/>
</dbReference>
<dbReference type="Proteomes" id="UP000595437">
    <property type="component" value="Chromosome 4"/>
</dbReference>
<dbReference type="GO" id="GO:0043565">
    <property type="term" value="F:sequence-specific DNA binding"/>
    <property type="evidence" value="ECO:0007669"/>
    <property type="project" value="InterPro"/>
</dbReference>
<dbReference type="PROSITE" id="PS50950">
    <property type="entry name" value="ZF_THAP"/>
    <property type="match status" value="1"/>
</dbReference>
<evidence type="ECO:0000256" key="9">
    <source>
        <dbReference type="ARBA" id="ARBA00023163"/>
    </source>
</evidence>
<evidence type="ECO:0000313" key="14">
    <source>
        <dbReference type="EMBL" id="QQP53354.1"/>
    </source>
</evidence>
<organism evidence="14 15">
    <name type="scientific">Caligus rogercresseyi</name>
    <name type="common">Sea louse</name>
    <dbReference type="NCBI Taxonomy" id="217165"/>
    <lineage>
        <taxon>Eukaryota</taxon>
        <taxon>Metazoa</taxon>
        <taxon>Ecdysozoa</taxon>
        <taxon>Arthropoda</taxon>
        <taxon>Crustacea</taxon>
        <taxon>Multicrustacea</taxon>
        <taxon>Hexanauplia</taxon>
        <taxon>Copepoda</taxon>
        <taxon>Siphonostomatoida</taxon>
        <taxon>Caligidae</taxon>
        <taxon>Caligus</taxon>
    </lineage>
</organism>
<evidence type="ECO:0000313" key="15">
    <source>
        <dbReference type="Proteomes" id="UP000595437"/>
    </source>
</evidence>
<comment type="similarity">
    <text evidence="2">Belongs to the THAP1 family.</text>
</comment>
<evidence type="ECO:0000256" key="1">
    <source>
        <dbReference type="ARBA" id="ARBA00004642"/>
    </source>
</evidence>
<comment type="subcellular location">
    <subcellularLocation>
        <location evidence="1">Nucleus</location>
        <location evidence="1">Nucleoplasm</location>
    </subcellularLocation>
</comment>
<feature type="non-terminal residue" evidence="14">
    <location>
        <position position="1"/>
    </location>
</feature>
<keyword evidence="8 12" id="KW-0238">DNA-binding</keyword>